<dbReference type="EMBL" id="BLPF01000003">
    <property type="protein sequence ID" value="GFJ84157.1"/>
    <property type="molecule type" value="Genomic_DNA"/>
</dbReference>
<dbReference type="Proteomes" id="UP000482800">
    <property type="component" value="Unassembled WGS sequence"/>
</dbReference>
<evidence type="ECO:0000313" key="2">
    <source>
        <dbReference type="Proteomes" id="UP000482800"/>
    </source>
</evidence>
<dbReference type="AlphaFoldDB" id="A0A6V8KQV4"/>
<reference evidence="1 2" key="1">
    <citation type="submission" date="2020-03" db="EMBL/GenBank/DDBJ databases">
        <title>Whole genome shotgun sequence of Phytohabitans houttuyneae NBRC 108639.</title>
        <authorList>
            <person name="Komaki H."/>
            <person name="Tamura T."/>
        </authorList>
    </citation>
    <scope>NUCLEOTIDE SEQUENCE [LARGE SCALE GENOMIC DNA]</scope>
    <source>
        <strain evidence="1 2">NBRC 108639</strain>
    </source>
</reference>
<name>A0A6V8KQV4_9ACTN</name>
<keyword evidence="2" id="KW-1185">Reference proteome</keyword>
<comment type="caution">
    <text evidence="1">The sequence shown here is derived from an EMBL/GenBank/DDBJ whole genome shotgun (WGS) entry which is preliminary data.</text>
</comment>
<sequence length="132" mass="13612">MPSAGGTNHDGTPFNPVTFTATGLTMAYNGGATAFDLFLDAGGSVGNGTQVRVSYDLTGNGSFDRVETYRYFATDPVTGYEHYTQAAGLASSTGTLGSLSNGTVRVEVWSAIGNAPTTLGVGNQSIIRMPFA</sequence>
<evidence type="ECO:0000313" key="1">
    <source>
        <dbReference type="EMBL" id="GFJ84157.1"/>
    </source>
</evidence>
<proteinExistence type="predicted"/>
<accession>A0A6V8KQV4</accession>
<reference evidence="1 2" key="2">
    <citation type="submission" date="2020-03" db="EMBL/GenBank/DDBJ databases">
        <authorList>
            <person name="Ichikawa N."/>
            <person name="Kimura A."/>
            <person name="Kitahashi Y."/>
            <person name="Uohara A."/>
        </authorList>
    </citation>
    <scope>NUCLEOTIDE SEQUENCE [LARGE SCALE GENOMIC DNA]</scope>
    <source>
        <strain evidence="1 2">NBRC 108639</strain>
    </source>
</reference>
<organism evidence="1 2">
    <name type="scientific">Phytohabitans houttuyneae</name>
    <dbReference type="NCBI Taxonomy" id="1076126"/>
    <lineage>
        <taxon>Bacteria</taxon>
        <taxon>Bacillati</taxon>
        <taxon>Actinomycetota</taxon>
        <taxon>Actinomycetes</taxon>
        <taxon>Micromonosporales</taxon>
        <taxon>Micromonosporaceae</taxon>
    </lineage>
</organism>
<gene>
    <name evidence="1" type="ORF">Phou_083370</name>
</gene>
<protein>
    <submittedName>
        <fullName evidence="1">Uncharacterized protein</fullName>
    </submittedName>
</protein>